<accession>F2T7J2</accession>
<reference evidence="2" key="1">
    <citation type="submission" date="2010-03" db="EMBL/GenBank/DDBJ databases">
        <title>Annotation of Blastomyces dermatitidis strain ATCC 18188.</title>
        <authorList>
            <consortium name="The Broad Institute Genome Sequencing Platform"/>
            <consortium name="Broad Institute Genome Sequencing Center for Infectious Disease."/>
            <person name="Cuomo C."/>
            <person name="Klein B."/>
            <person name="Sullivan T."/>
            <person name="Heitman J."/>
            <person name="Young S."/>
            <person name="Zeng Q."/>
            <person name="Gargeya S."/>
            <person name="Alvarado L."/>
            <person name="Berlin A.M."/>
            <person name="Chapman S.B."/>
            <person name="Chen Z."/>
            <person name="Freedman E."/>
            <person name="Gellesch M."/>
            <person name="Goldberg J."/>
            <person name="Griggs A."/>
            <person name="Gujja S."/>
            <person name="Heilman E."/>
            <person name="Heiman D."/>
            <person name="Howarth C."/>
            <person name="Mehta T."/>
            <person name="Neiman D."/>
            <person name="Pearson M."/>
            <person name="Roberts A."/>
            <person name="Saif S."/>
            <person name="Shea T."/>
            <person name="Shenoy N."/>
            <person name="Sisk P."/>
            <person name="Stolte C."/>
            <person name="Sykes S."/>
            <person name="White J."/>
            <person name="Yandava C."/>
            <person name="Haas B."/>
            <person name="Nusbaum C."/>
            <person name="Birren B."/>
        </authorList>
    </citation>
    <scope>NUCLEOTIDE SEQUENCE [LARGE SCALE GENOMIC DNA]</scope>
    <source>
        <strain evidence="2">ATCC 18188</strain>
    </source>
</reference>
<organism evidence="2">
    <name type="scientific">Ajellomyces dermatitidis (strain ATCC 18188 / CBS 674.68)</name>
    <name type="common">Blastomyces dermatitidis</name>
    <dbReference type="NCBI Taxonomy" id="653446"/>
    <lineage>
        <taxon>Eukaryota</taxon>
        <taxon>Fungi</taxon>
        <taxon>Dikarya</taxon>
        <taxon>Ascomycota</taxon>
        <taxon>Pezizomycotina</taxon>
        <taxon>Eurotiomycetes</taxon>
        <taxon>Eurotiomycetidae</taxon>
        <taxon>Onygenales</taxon>
        <taxon>Ajellomycetaceae</taxon>
        <taxon>Blastomyces</taxon>
    </lineage>
</organism>
<feature type="region of interest" description="Disordered" evidence="1">
    <location>
        <begin position="115"/>
        <end position="142"/>
    </location>
</feature>
<dbReference type="AlphaFoldDB" id="F2T7J2"/>
<gene>
    <name evidence="2" type="ORF">BDDG_02143</name>
</gene>
<dbReference type="EMBL" id="GG749413">
    <property type="protein sequence ID" value="EGE79205.2"/>
    <property type="molecule type" value="Genomic_DNA"/>
</dbReference>
<dbReference type="OrthoDB" id="10610737at2759"/>
<dbReference type="HOGENOM" id="CLU_119593_0_0_1"/>
<sequence length="142" mass="16685">MILGIANVIRNAFSEAKCHLAIRNDLAHRTKRLNRKIGRFQQRSPARQPASKTWKFRGFPSRACKMRLPDMINERYRTRLGCNPKITRLMQRPYSIELINRVAELRPICGKHLQRNPLHEVPPQKASPTPWLRRSIQPKTRD</sequence>
<name>F2T7J2_AJEDA</name>
<evidence type="ECO:0000313" key="2">
    <source>
        <dbReference type="EMBL" id="EGE79205.2"/>
    </source>
</evidence>
<proteinExistence type="predicted"/>
<dbReference type="Proteomes" id="UP000007802">
    <property type="component" value="Unassembled WGS sequence"/>
</dbReference>
<evidence type="ECO:0000256" key="1">
    <source>
        <dbReference type="SAM" id="MobiDB-lite"/>
    </source>
</evidence>
<protein>
    <submittedName>
        <fullName evidence="2">Uncharacterized protein</fullName>
    </submittedName>
</protein>